<accession>A0A0F8YZ54</accession>
<proteinExistence type="predicted"/>
<organism evidence="1">
    <name type="scientific">marine sediment metagenome</name>
    <dbReference type="NCBI Taxonomy" id="412755"/>
    <lineage>
        <taxon>unclassified sequences</taxon>
        <taxon>metagenomes</taxon>
        <taxon>ecological metagenomes</taxon>
    </lineage>
</organism>
<reference evidence="1" key="1">
    <citation type="journal article" date="2015" name="Nature">
        <title>Complex archaea that bridge the gap between prokaryotes and eukaryotes.</title>
        <authorList>
            <person name="Spang A."/>
            <person name="Saw J.H."/>
            <person name="Jorgensen S.L."/>
            <person name="Zaremba-Niedzwiedzka K."/>
            <person name="Martijn J."/>
            <person name="Lind A.E."/>
            <person name="van Eijk R."/>
            <person name="Schleper C."/>
            <person name="Guy L."/>
            <person name="Ettema T.J."/>
        </authorList>
    </citation>
    <scope>NUCLEOTIDE SEQUENCE</scope>
</reference>
<dbReference type="AlphaFoldDB" id="A0A0F8YZ54"/>
<gene>
    <name evidence="1" type="ORF">LCGC14_2836470</name>
</gene>
<dbReference type="EMBL" id="LAZR01054162">
    <property type="protein sequence ID" value="KKK79145.1"/>
    <property type="molecule type" value="Genomic_DNA"/>
</dbReference>
<sequence>MNIQTLAKEMSKLGVIFDRVITKELIAAYEDVLKDMTDQQIIDASYKWQTEGKFFPRPSELIDMIQTPEQSSGEAWALVLKGIRDYQSAKLPESTMRAVNEIGGLKSLAHMNERDLDFKSREFKAAYTPDRLGELKERLDHDPQFKALGELIGRDL</sequence>
<comment type="caution">
    <text evidence="1">The sequence shown here is derived from an EMBL/GenBank/DDBJ whole genome shotgun (WGS) entry which is preliminary data.</text>
</comment>
<protein>
    <submittedName>
        <fullName evidence="1">Uncharacterized protein</fullName>
    </submittedName>
</protein>
<name>A0A0F8YZ54_9ZZZZ</name>
<evidence type="ECO:0000313" key="1">
    <source>
        <dbReference type="EMBL" id="KKK79145.1"/>
    </source>
</evidence>